<proteinExistence type="predicted"/>
<dbReference type="PANTHER" id="PTHR12461:SF105">
    <property type="entry name" value="HYPOXIA-INDUCIBLE FACTOR 1-ALPHA INHIBITOR"/>
    <property type="match status" value="1"/>
</dbReference>
<feature type="domain" description="JmjC" evidence="1">
    <location>
        <begin position="155"/>
        <end position="305"/>
    </location>
</feature>
<dbReference type="SUPFAM" id="SSF51197">
    <property type="entry name" value="Clavaminate synthase-like"/>
    <property type="match status" value="1"/>
</dbReference>
<evidence type="ECO:0000313" key="2">
    <source>
        <dbReference type="EMBL" id="CAI2366526.1"/>
    </source>
</evidence>
<dbReference type="Gene3D" id="2.60.120.650">
    <property type="entry name" value="Cupin"/>
    <property type="match status" value="1"/>
</dbReference>
<keyword evidence="3" id="KW-1185">Reference proteome</keyword>
<protein>
    <recommendedName>
        <fullName evidence="1">JmjC domain-containing protein</fullName>
    </recommendedName>
</protein>
<gene>
    <name evidence="2" type="ORF">ECRASSUSDP1_LOCUS7799</name>
</gene>
<comment type="caution">
    <text evidence="2">The sequence shown here is derived from an EMBL/GenBank/DDBJ whole genome shotgun (WGS) entry which is preliminary data.</text>
</comment>
<dbReference type="InterPro" id="IPR003347">
    <property type="entry name" value="JmjC_dom"/>
</dbReference>
<dbReference type="EMBL" id="CAMPGE010007611">
    <property type="protein sequence ID" value="CAI2366526.1"/>
    <property type="molecule type" value="Genomic_DNA"/>
</dbReference>
<sequence>MQTRSRKPKGGFEENDHCDIIYVDIDQIPEDLKEVTRENFLSAIIHPLTIEEFREKYYRQKALLIKCGEVSRYSEIIQEQLHDLDLYDLCENTASEQVHIWYPDRKGSNRKEQKETDSFGTNDISLALTSLEKGGASLYFGAPVEFREKYVKKLACQLGMDYTAYFPDFTSMSECEIFIAREGGYTDYHSDFQENFSIQLQGSKLWRICKSGMTSPLVGFTPHYANSGNLEHQLKMINMEIPLEFDKSEIDSYQDTIRIDAGDILYHPAGIWHSVECIEDSFTINISLKNLNKADIIAHSLKHLLNQDPELRENMTFSSREDFNTQIQSGIEKAFEYLKDLTPEVIAPQNQFIPRYLQYDFRNQEQLDLICKKLTTPVTKKNKLYFNPLSMMVRRTSIPQEEMDEGVDFKIHHNYAGNPDYESSMTVEIIADEDSYDFLENLADLRIREPDYQFNMEEINWRKDKKLVQVIKILVYQGFLVVDEV</sequence>
<dbReference type="Pfam" id="PF08007">
    <property type="entry name" value="JmjC_2"/>
    <property type="match status" value="1"/>
</dbReference>
<dbReference type="PANTHER" id="PTHR12461">
    <property type="entry name" value="HYPOXIA-INDUCIBLE FACTOR 1 ALPHA INHIBITOR-RELATED"/>
    <property type="match status" value="1"/>
</dbReference>
<dbReference type="PROSITE" id="PS51184">
    <property type="entry name" value="JMJC"/>
    <property type="match status" value="1"/>
</dbReference>
<dbReference type="AlphaFoldDB" id="A0AAD1UEJ3"/>
<organism evidence="2 3">
    <name type="scientific">Euplotes crassus</name>
    <dbReference type="NCBI Taxonomy" id="5936"/>
    <lineage>
        <taxon>Eukaryota</taxon>
        <taxon>Sar</taxon>
        <taxon>Alveolata</taxon>
        <taxon>Ciliophora</taxon>
        <taxon>Intramacronucleata</taxon>
        <taxon>Spirotrichea</taxon>
        <taxon>Hypotrichia</taxon>
        <taxon>Euplotida</taxon>
        <taxon>Euplotidae</taxon>
        <taxon>Moneuplotes</taxon>
    </lineage>
</organism>
<evidence type="ECO:0000259" key="1">
    <source>
        <dbReference type="PROSITE" id="PS51184"/>
    </source>
</evidence>
<evidence type="ECO:0000313" key="3">
    <source>
        <dbReference type="Proteomes" id="UP001295684"/>
    </source>
</evidence>
<dbReference type="Proteomes" id="UP001295684">
    <property type="component" value="Unassembled WGS sequence"/>
</dbReference>
<reference evidence="2" key="1">
    <citation type="submission" date="2023-07" db="EMBL/GenBank/DDBJ databases">
        <authorList>
            <consortium name="AG Swart"/>
            <person name="Singh M."/>
            <person name="Singh A."/>
            <person name="Seah K."/>
            <person name="Emmerich C."/>
        </authorList>
    </citation>
    <scope>NUCLEOTIDE SEQUENCE</scope>
    <source>
        <strain evidence="2">DP1</strain>
    </source>
</reference>
<name>A0AAD1UEJ3_EUPCR</name>
<accession>A0AAD1UEJ3</accession>